<feature type="domain" description="Translin-associated factor X-interacting protein 1 N-terminal" evidence="4">
    <location>
        <begin position="32"/>
        <end position="143"/>
    </location>
</feature>
<dbReference type="InterPro" id="IPR032755">
    <property type="entry name" value="TSNAXIP1_N"/>
</dbReference>
<dbReference type="InterPro" id="IPR012331">
    <property type="entry name" value="Clathrin_H-chain_linker"/>
</dbReference>
<evidence type="ECO:0000259" key="4">
    <source>
        <dbReference type="Pfam" id="PF15739"/>
    </source>
</evidence>
<dbReference type="InterPro" id="IPR017212">
    <property type="entry name" value="CLHC1"/>
</dbReference>
<dbReference type="Pfam" id="PF13838">
    <property type="entry name" value="Clathrin_H_link"/>
    <property type="match status" value="1"/>
</dbReference>
<evidence type="ECO:0000256" key="3">
    <source>
        <dbReference type="SAM" id="Coils"/>
    </source>
</evidence>
<reference evidence="6 7" key="1">
    <citation type="submission" date="2025-04" db="UniProtKB">
        <authorList>
            <consortium name="RefSeq"/>
        </authorList>
    </citation>
    <scope>IDENTIFICATION</scope>
    <source>
        <tissue evidence="6 7">Blood</tissue>
    </source>
</reference>
<dbReference type="PANTHER" id="PTHR10292:SF11">
    <property type="entry name" value="CLATHRIN HEAVY CHAIN LINKER DOMAIN-CONTAINING PROTEIN 1"/>
    <property type="match status" value="1"/>
</dbReference>
<dbReference type="PANTHER" id="PTHR10292">
    <property type="entry name" value="CLATHRIN HEAVY CHAIN RELATED"/>
    <property type="match status" value="1"/>
</dbReference>
<dbReference type="KEGG" id="emc:129334078"/>
<keyword evidence="1 3" id="KW-0175">Coiled coil</keyword>
<organism evidence="5 6">
    <name type="scientific">Eublepharis macularius</name>
    <name type="common">Leopard gecko</name>
    <name type="synonym">Cyrtodactylus macularius</name>
    <dbReference type="NCBI Taxonomy" id="481883"/>
    <lineage>
        <taxon>Eukaryota</taxon>
        <taxon>Metazoa</taxon>
        <taxon>Chordata</taxon>
        <taxon>Craniata</taxon>
        <taxon>Vertebrata</taxon>
        <taxon>Euteleostomi</taxon>
        <taxon>Lepidosauria</taxon>
        <taxon>Squamata</taxon>
        <taxon>Bifurcata</taxon>
        <taxon>Gekkota</taxon>
        <taxon>Eublepharidae</taxon>
        <taxon>Eublepharinae</taxon>
        <taxon>Eublepharis</taxon>
    </lineage>
</organism>
<protein>
    <recommendedName>
        <fullName evidence="2">Clathrin heavy chain linker domain-containing protein 1</fullName>
    </recommendedName>
</protein>
<feature type="coiled-coil region" evidence="3">
    <location>
        <begin position="177"/>
        <end position="228"/>
    </location>
</feature>
<sequence length="591" mass="67564">MSTASIGMNKHSVLPPIIPESEKEFLDSIHGYIISEIENVGCTKEGPAEEYYVIYRNVFERIIEHVKAYKNILTTIKQEYDAFIEAVKKGQRTAFYLHGKLKVLACESTTLMYYRKRITQLEQNIKKIERNSTRTENLIKKIRTFRTTAAVETTTPCKKLDPSKAIPGLSHKDSFNMDALAKHLAHLQKRLQELKEDMFTKYVPVENMAVIEEKLNHALNRRDKSEAENKKLKSCYYRIVQFANALSIWENTDKSIDTLNQLIVQIRERDKKIEKGSLVSSGSSIFERDHTQATEAADMIEYIERFNELFSRGQYESAAIFAANCPRGILRNEETMEKFKAVSSVKGKILPLLMYCEALVSTSMAVKHPLPANLTVEAIKCALSEKRLELVMYWITQQKLSFNEEAGDVICAYGEVDKHNRSQCLALAQIAYSRCGAHKKAALCLCKQGQISGAMDYIHQLQYFSTDDYIYLVKNCPSVQLIRCLTQEWKGKPAALSLGATVLFLYNTEQRIYSIRLLEDIAKESRNILEQMIINDSNCNVEEWKEIAEICFQHKKIKLGKLLISILTAQDGVLELPPDDDSAKLMEHVFM</sequence>
<dbReference type="AlphaFoldDB" id="A0AA97JPR3"/>
<dbReference type="PIRSF" id="PIRSF037469">
    <property type="entry name" value="Clathrin_H-chain-rel"/>
    <property type="match status" value="1"/>
</dbReference>
<evidence type="ECO:0000256" key="1">
    <source>
        <dbReference type="ARBA" id="ARBA00023054"/>
    </source>
</evidence>
<evidence type="ECO:0000313" key="7">
    <source>
        <dbReference type="RefSeq" id="XP_054842074.1"/>
    </source>
</evidence>
<evidence type="ECO:0000313" key="6">
    <source>
        <dbReference type="RefSeq" id="XP_054842032.1"/>
    </source>
</evidence>
<dbReference type="RefSeq" id="XP_054842074.1">
    <property type="nucleotide sequence ID" value="XM_054986099.1"/>
</dbReference>
<feature type="coiled-coil region" evidence="3">
    <location>
        <begin position="111"/>
        <end position="138"/>
    </location>
</feature>
<name>A0AA97JPR3_EUBMA</name>
<evidence type="ECO:0000313" key="5">
    <source>
        <dbReference type="Proteomes" id="UP001190640"/>
    </source>
</evidence>
<dbReference type="SUPFAM" id="SSF48371">
    <property type="entry name" value="ARM repeat"/>
    <property type="match status" value="1"/>
</dbReference>
<dbReference type="GeneID" id="129334078"/>
<proteinExistence type="predicted"/>
<keyword evidence="5" id="KW-1185">Reference proteome</keyword>
<evidence type="ECO:0000256" key="2">
    <source>
        <dbReference type="PIRNR" id="PIRNR037469"/>
    </source>
</evidence>
<dbReference type="InterPro" id="IPR016024">
    <property type="entry name" value="ARM-type_fold"/>
</dbReference>
<dbReference type="Gene3D" id="1.25.40.30">
    <property type="match status" value="1"/>
</dbReference>
<dbReference type="Pfam" id="PF15739">
    <property type="entry name" value="TSNAXIP1_N"/>
    <property type="match status" value="1"/>
</dbReference>
<dbReference type="RefSeq" id="XP_054842032.1">
    <property type="nucleotide sequence ID" value="XM_054986057.1"/>
</dbReference>
<accession>A0AA97JPR3</accession>
<dbReference type="Proteomes" id="UP001190640">
    <property type="component" value="Chromosome 1"/>
</dbReference>
<dbReference type="CTD" id="130162"/>
<gene>
    <name evidence="6 7" type="primary">CLHC1</name>
</gene>